<feature type="region of interest" description="Disordered" evidence="6">
    <location>
        <begin position="530"/>
        <end position="555"/>
    </location>
</feature>
<evidence type="ECO:0000256" key="4">
    <source>
        <dbReference type="ARBA" id="ARBA00022989"/>
    </source>
</evidence>
<evidence type="ECO:0000256" key="6">
    <source>
        <dbReference type="SAM" id="MobiDB-lite"/>
    </source>
</evidence>
<keyword evidence="5 7" id="KW-0472">Membrane</keyword>
<feature type="transmembrane region" description="Helical" evidence="7">
    <location>
        <begin position="431"/>
        <end position="449"/>
    </location>
</feature>
<evidence type="ECO:0000259" key="8">
    <source>
        <dbReference type="PROSITE" id="PS50850"/>
    </source>
</evidence>
<feature type="transmembrane region" description="Helical" evidence="7">
    <location>
        <begin position="67"/>
        <end position="83"/>
    </location>
</feature>
<feature type="transmembrane region" description="Helical" evidence="7">
    <location>
        <begin position="120"/>
        <end position="141"/>
    </location>
</feature>
<dbReference type="Gene3D" id="1.20.1250.20">
    <property type="entry name" value="MFS general substrate transporter like domains"/>
    <property type="match status" value="1"/>
</dbReference>
<name>A0A5Q6S0C4_9ACTN</name>
<feature type="transmembrane region" description="Helical" evidence="7">
    <location>
        <begin position="386"/>
        <end position="410"/>
    </location>
</feature>
<evidence type="ECO:0000256" key="5">
    <source>
        <dbReference type="ARBA" id="ARBA00023136"/>
    </source>
</evidence>
<dbReference type="InterPro" id="IPR020846">
    <property type="entry name" value="MFS_dom"/>
</dbReference>
<dbReference type="Gene3D" id="1.20.1720.10">
    <property type="entry name" value="Multidrug resistance protein D"/>
    <property type="match status" value="1"/>
</dbReference>
<dbReference type="RefSeq" id="WP_149769166.1">
    <property type="nucleotide sequence ID" value="NZ_VDFQ02000002.1"/>
</dbReference>
<keyword evidence="2" id="KW-0813">Transport</keyword>
<dbReference type="SUPFAM" id="SSF103473">
    <property type="entry name" value="MFS general substrate transporter"/>
    <property type="match status" value="1"/>
</dbReference>
<feature type="transmembrane region" description="Helical" evidence="7">
    <location>
        <begin position="183"/>
        <end position="203"/>
    </location>
</feature>
<dbReference type="GO" id="GO:0005886">
    <property type="term" value="C:plasma membrane"/>
    <property type="evidence" value="ECO:0007669"/>
    <property type="project" value="UniProtKB-SubCell"/>
</dbReference>
<feature type="transmembrane region" description="Helical" evidence="7">
    <location>
        <begin position="255"/>
        <end position="272"/>
    </location>
</feature>
<protein>
    <submittedName>
        <fullName evidence="9">MFS transporter</fullName>
    </submittedName>
</protein>
<dbReference type="EMBL" id="VDFQ02000002">
    <property type="protein sequence ID" value="KAA1423647.1"/>
    <property type="molecule type" value="Genomic_DNA"/>
</dbReference>
<feature type="transmembrane region" description="Helical" evidence="7">
    <location>
        <begin position="215"/>
        <end position="235"/>
    </location>
</feature>
<evidence type="ECO:0000313" key="10">
    <source>
        <dbReference type="Proteomes" id="UP000307768"/>
    </source>
</evidence>
<feature type="transmembrane region" description="Helical" evidence="7">
    <location>
        <begin position="27"/>
        <end position="55"/>
    </location>
</feature>
<sequence>MSETPAPGDPATTDAATADAPITRRQWLAMLTVSVGVSLVVMDMTIVNVAIPVIIDDLGLTAAGAQWMNAIYLLMLASVLLAAGRFGDQYGRRRVYALGLVLFMVASLAAGAAQSQEMLIAARFVQGLGAAMIVPSTLSTLNATFQGRARGIAFAVWGSTVGGMVAVGPLVGGWLATDASWRWAFWINLPFGLLALLGIVKVLDETKDPDLQRGTDLLGLALSTLGLGGVVFGLIEGQYYGWWRQESGALSPVPFAIGIGTVLVVAFVVVEARRGRAGKVTLIDLTLMRFRSLRYGSVAALIVALGEIGLIFTLPLLLQGALGYTPLGTGFLVLWLAVGTFLVSGATPQLTARIGQRAVVRIGLLLEVVAVAGVALVISLTVSGTAIAALLFVYGAGVGMATAQLTSVILAEIPVAASGQASGILTTVRQLGSALGIAVLGGLLISTLATRTADELAATDLPAQEQEQIVSLVRDSAGAVIPELASEPETAEAAAAAQDSMVTASKITTGVAAVILVGGLAATLALPTLPVGPAGTRQSRDTGRTPGRSRRPARS</sequence>
<evidence type="ECO:0000256" key="7">
    <source>
        <dbReference type="SAM" id="Phobius"/>
    </source>
</evidence>
<evidence type="ECO:0000256" key="1">
    <source>
        <dbReference type="ARBA" id="ARBA00004651"/>
    </source>
</evidence>
<feature type="transmembrane region" description="Helical" evidence="7">
    <location>
        <begin position="293"/>
        <end position="318"/>
    </location>
</feature>
<feature type="transmembrane region" description="Helical" evidence="7">
    <location>
        <begin position="324"/>
        <end position="346"/>
    </location>
</feature>
<dbReference type="PRINTS" id="PR01036">
    <property type="entry name" value="TCRTETB"/>
</dbReference>
<dbReference type="PANTHER" id="PTHR42718">
    <property type="entry name" value="MAJOR FACILITATOR SUPERFAMILY MULTIDRUG TRANSPORTER MFSC"/>
    <property type="match status" value="1"/>
</dbReference>
<gene>
    <name evidence="9" type="ORF">FE697_008660</name>
</gene>
<dbReference type="PANTHER" id="PTHR42718:SF9">
    <property type="entry name" value="MAJOR FACILITATOR SUPERFAMILY MULTIDRUG TRANSPORTER MFSC"/>
    <property type="match status" value="1"/>
</dbReference>
<dbReference type="Pfam" id="PF07690">
    <property type="entry name" value="MFS_1"/>
    <property type="match status" value="1"/>
</dbReference>
<dbReference type="InterPro" id="IPR011701">
    <property type="entry name" value="MFS"/>
</dbReference>
<dbReference type="InterPro" id="IPR036259">
    <property type="entry name" value="MFS_trans_sf"/>
</dbReference>
<organism evidence="9 10">
    <name type="scientific">Mumia zhuanghuii</name>
    <dbReference type="NCBI Taxonomy" id="2585211"/>
    <lineage>
        <taxon>Bacteria</taxon>
        <taxon>Bacillati</taxon>
        <taxon>Actinomycetota</taxon>
        <taxon>Actinomycetes</taxon>
        <taxon>Propionibacteriales</taxon>
        <taxon>Nocardioidaceae</taxon>
        <taxon>Mumia</taxon>
    </lineage>
</organism>
<proteinExistence type="predicted"/>
<dbReference type="GO" id="GO:0022857">
    <property type="term" value="F:transmembrane transporter activity"/>
    <property type="evidence" value="ECO:0007669"/>
    <property type="project" value="InterPro"/>
</dbReference>
<comment type="subcellular location">
    <subcellularLocation>
        <location evidence="1">Cell membrane</location>
        <topology evidence="1">Multi-pass membrane protein</topology>
    </subcellularLocation>
</comment>
<evidence type="ECO:0000256" key="3">
    <source>
        <dbReference type="ARBA" id="ARBA00022692"/>
    </source>
</evidence>
<dbReference type="PROSITE" id="PS50850">
    <property type="entry name" value="MFS"/>
    <property type="match status" value="1"/>
</dbReference>
<keyword evidence="3 7" id="KW-0812">Transmembrane</keyword>
<dbReference type="OrthoDB" id="7375466at2"/>
<feature type="transmembrane region" description="Helical" evidence="7">
    <location>
        <begin position="507"/>
        <end position="529"/>
    </location>
</feature>
<keyword evidence="4 7" id="KW-1133">Transmembrane helix</keyword>
<accession>A0A5Q6S0C4</accession>
<evidence type="ECO:0000313" key="9">
    <source>
        <dbReference type="EMBL" id="KAA1423647.1"/>
    </source>
</evidence>
<feature type="domain" description="Major facilitator superfamily (MFS) profile" evidence="8">
    <location>
        <begin position="29"/>
        <end position="530"/>
    </location>
</feature>
<dbReference type="AlphaFoldDB" id="A0A5Q6S0C4"/>
<reference evidence="9 10" key="1">
    <citation type="submission" date="2019-09" db="EMBL/GenBank/DDBJ databases">
        <title>Mumia zhuanghuii sp. nov. isolated from the intestinal contents of plateau pika (Ochotona curzoniae) in the Qinghai-Tibet plateau of China.</title>
        <authorList>
            <person name="Tian Z."/>
        </authorList>
    </citation>
    <scope>NUCLEOTIDE SEQUENCE [LARGE SCALE GENOMIC DNA]</scope>
    <source>
        <strain evidence="10">350</strain>
    </source>
</reference>
<dbReference type="Proteomes" id="UP000307768">
    <property type="component" value="Unassembled WGS sequence"/>
</dbReference>
<feature type="transmembrane region" description="Helical" evidence="7">
    <location>
        <begin position="95"/>
        <end position="114"/>
    </location>
</feature>
<feature type="transmembrane region" description="Helical" evidence="7">
    <location>
        <begin position="153"/>
        <end position="177"/>
    </location>
</feature>
<dbReference type="CDD" id="cd17321">
    <property type="entry name" value="MFS_MMR_MDR_like"/>
    <property type="match status" value="1"/>
</dbReference>
<comment type="caution">
    <text evidence="9">The sequence shown here is derived from an EMBL/GenBank/DDBJ whole genome shotgun (WGS) entry which is preliminary data.</text>
</comment>
<feature type="transmembrane region" description="Helical" evidence="7">
    <location>
        <begin position="358"/>
        <end position="380"/>
    </location>
</feature>
<evidence type="ECO:0000256" key="2">
    <source>
        <dbReference type="ARBA" id="ARBA00022448"/>
    </source>
</evidence>